<sequence length="625" mass="69652">MESEAPIHVLMVSYPGQGHVNPLLRLAKFLAAKGFFVTFSTADTVGKLMRTANDISHKQVTPVGDGFLKFEFFDDGGVTNSDGSKRSLTDFNAQVEHFGRQYVSQVIKDHADTHRPISCIINNPFVPWVSDVAADHGIPSAVLWVQSAAVLTAYYSYFHKLLPFPSHADPYLDVQLPSVVLKYNEVPDFLHPFSPYQALGTVILEQFKNLSKPFCVLVDSFEELESDYIKYLSEFVNIRPIGPLFKIPTATDTSDIRGDFWKSDDCMEWLNSRAEASVVYISFGSIVCLPQEQVTEIAHGLLDSQVSFLWVLKPPGMAFGLPPYVLPDGFLEETKEKGKVVQWSPQEEVLGHGSVACFVTHCGWNSSMEGVTLGVPMLTFSAWGDQVTNAKFLVDVYGVAIKLGYGQAEKKLVSRDEVKKRLLEATVGPKAEELKQNAFKWKMAAEAAVAPNGSSARNLDAFLKDIKEDSRVVVVLGLLGDLEICCDIVRQEEEDTVTLFDERKKTDRNKYILTQIEIRLSASADRNAVVYLCRRSNCGLCLPQIELRFSLPQIEMRFGALSALPTADVQLQRASVTEHEPRTEHEAHIIANKIIADARLLTWTPDTPQICQENNGGTYRGTKYD</sequence>
<dbReference type="Pfam" id="PF00201">
    <property type="entry name" value="UDPGT"/>
    <property type="match status" value="1"/>
</dbReference>
<evidence type="ECO:0008006" key="6">
    <source>
        <dbReference type="Google" id="ProtNLM"/>
    </source>
</evidence>
<protein>
    <recommendedName>
        <fullName evidence="6">UDP-glycosyltransferases domain-containing protein</fullName>
    </recommendedName>
</protein>
<comment type="similarity">
    <text evidence="1">Belongs to the UDP-glycosyltransferase family.</text>
</comment>
<evidence type="ECO:0000256" key="2">
    <source>
        <dbReference type="ARBA" id="ARBA00022676"/>
    </source>
</evidence>
<dbReference type="InterPro" id="IPR002213">
    <property type="entry name" value="UDP_glucos_trans"/>
</dbReference>
<reference evidence="5" key="1">
    <citation type="journal article" date="2015" name="Proc. Natl. Acad. Sci. U.S.A.">
        <title>Genome sequencing of adzuki bean (Vigna angularis) provides insight into high starch and low fat accumulation and domestication.</title>
        <authorList>
            <person name="Yang K."/>
            <person name="Tian Z."/>
            <person name="Chen C."/>
            <person name="Luo L."/>
            <person name="Zhao B."/>
            <person name="Wang Z."/>
            <person name="Yu L."/>
            <person name="Li Y."/>
            <person name="Sun Y."/>
            <person name="Li W."/>
            <person name="Chen Y."/>
            <person name="Li Y."/>
            <person name="Zhang Y."/>
            <person name="Ai D."/>
            <person name="Zhao J."/>
            <person name="Shang C."/>
            <person name="Ma Y."/>
            <person name="Wu B."/>
            <person name="Wang M."/>
            <person name="Gao L."/>
            <person name="Sun D."/>
            <person name="Zhang P."/>
            <person name="Guo F."/>
            <person name="Wang W."/>
            <person name="Li Y."/>
            <person name="Wang J."/>
            <person name="Varshney R.K."/>
            <person name="Wang J."/>
            <person name="Ling H.Q."/>
            <person name="Wan P."/>
        </authorList>
    </citation>
    <scope>NUCLEOTIDE SEQUENCE</scope>
    <source>
        <strain evidence="5">cv. Jingnong 6</strain>
    </source>
</reference>
<dbReference type="EMBL" id="KQ258496">
    <property type="protein sequence ID" value="KOM29455.1"/>
    <property type="molecule type" value="Genomic_DNA"/>
</dbReference>
<dbReference type="CDD" id="cd03784">
    <property type="entry name" value="GT1_Gtf-like"/>
    <property type="match status" value="1"/>
</dbReference>
<evidence type="ECO:0000256" key="1">
    <source>
        <dbReference type="ARBA" id="ARBA00009995"/>
    </source>
</evidence>
<dbReference type="PANTHER" id="PTHR11926:SF1541">
    <property type="entry name" value="GLYCOSYLTRANSFERASE"/>
    <property type="match status" value="1"/>
</dbReference>
<dbReference type="GO" id="GO:0080044">
    <property type="term" value="F:quercetin 7-O-glucosyltransferase activity"/>
    <property type="evidence" value="ECO:0007669"/>
    <property type="project" value="TreeGrafter"/>
</dbReference>
<accession>A0A0L9TFU4</accession>
<evidence type="ECO:0000256" key="3">
    <source>
        <dbReference type="ARBA" id="ARBA00022679"/>
    </source>
</evidence>
<dbReference type="GO" id="GO:0080043">
    <property type="term" value="F:quercetin 3-O-glucosyltransferase activity"/>
    <property type="evidence" value="ECO:0007669"/>
    <property type="project" value="TreeGrafter"/>
</dbReference>
<dbReference type="AlphaFoldDB" id="A0A0L9TFU4"/>
<dbReference type="FunFam" id="3.40.50.2000:FF:000101">
    <property type="entry name" value="Glycosyltransferase"/>
    <property type="match status" value="1"/>
</dbReference>
<dbReference type="Gramene" id="KOM29455">
    <property type="protein sequence ID" value="KOM29455"/>
    <property type="gene ID" value="LR48_Vigan694s000700"/>
</dbReference>
<dbReference type="PANTHER" id="PTHR11926">
    <property type="entry name" value="GLUCOSYL/GLUCURONOSYL TRANSFERASES"/>
    <property type="match status" value="1"/>
</dbReference>
<organism evidence="4 5">
    <name type="scientific">Phaseolus angularis</name>
    <name type="common">Azuki bean</name>
    <name type="synonym">Vigna angularis</name>
    <dbReference type="NCBI Taxonomy" id="3914"/>
    <lineage>
        <taxon>Eukaryota</taxon>
        <taxon>Viridiplantae</taxon>
        <taxon>Streptophyta</taxon>
        <taxon>Embryophyta</taxon>
        <taxon>Tracheophyta</taxon>
        <taxon>Spermatophyta</taxon>
        <taxon>Magnoliopsida</taxon>
        <taxon>eudicotyledons</taxon>
        <taxon>Gunneridae</taxon>
        <taxon>Pentapetalae</taxon>
        <taxon>rosids</taxon>
        <taxon>fabids</taxon>
        <taxon>Fabales</taxon>
        <taxon>Fabaceae</taxon>
        <taxon>Papilionoideae</taxon>
        <taxon>50 kb inversion clade</taxon>
        <taxon>NPAAA clade</taxon>
        <taxon>indigoferoid/millettioid clade</taxon>
        <taxon>Phaseoleae</taxon>
        <taxon>Vigna</taxon>
    </lineage>
</organism>
<dbReference type="Proteomes" id="UP000053144">
    <property type="component" value="Unassembled WGS sequence"/>
</dbReference>
<evidence type="ECO:0000313" key="4">
    <source>
        <dbReference type="EMBL" id="KOM29455.1"/>
    </source>
</evidence>
<name>A0A0L9TFU4_PHAAN</name>
<dbReference type="Gene3D" id="3.40.50.2000">
    <property type="entry name" value="Glycogen Phosphorylase B"/>
    <property type="match status" value="2"/>
</dbReference>
<dbReference type="FunFam" id="3.40.50.2000:FF:000056">
    <property type="entry name" value="Glycosyltransferase"/>
    <property type="match status" value="1"/>
</dbReference>
<proteinExistence type="inferred from homology"/>
<gene>
    <name evidence="4" type="ORF">LR48_Vigan694s000700</name>
</gene>
<dbReference type="SUPFAM" id="SSF53756">
    <property type="entry name" value="UDP-Glycosyltransferase/glycogen phosphorylase"/>
    <property type="match status" value="1"/>
</dbReference>
<evidence type="ECO:0000313" key="5">
    <source>
        <dbReference type="Proteomes" id="UP000053144"/>
    </source>
</evidence>
<dbReference type="OMA" id="SKICPIR"/>
<keyword evidence="2" id="KW-0328">Glycosyltransferase</keyword>
<keyword evidence="3" id="KW-0808">Transferase</keyword>